<evidence type="ECO:0000313" key="3">
    <source>
        <dbReference type="Proteomes" id="UP000257109"/>
    </source>
</evidence>
<protein>
    <recommendedName>
        <fullName evidence="4">CCHC-type domain-containing protein</fullName>
    </recommendedName>
</protein>
<evidence type="ECO:0008006" key="4">
    <source>
        <dbReference type="Google" id="ProtNLM"/>
    </source>
</evidence>
<accession>A0A371IA61</accession>
<proteinExistence type="predicted"/>
<dbReference type="AlphaFoldDB" id="A0A371IA61"/>
<keyword evidence="3" id="KW-1185">Reference proteome</keyword>
<dbReference type="Proteomes" id="UP000257109">
    <property type="component" value="Unassembled WGS sequence"/>
</dbReference>
<comment type="caution">
    <text evidence="2">The sequence shown here is derived from an EMBL/GenBank/DDBJ whole genome shotgun (WGS) entry which is preliminary data.</text>
</comment>
<organism evidence="2 3">
    <name type="scientific">Mucuna pruriens</name>
    <name type="common">Velvet bean</name>
    <name type="synonym">Dolichos pruriens</name>
    <dbReference type="NCBI Taxonomy" id="157652"/>
    <lineage>
        <taxon>Eukaryota</taxon>
        <taxon>Viridiplantae</taxon>
        <taxon>Streptophyta</taxon>
        <taxon>Embryophyta</taxon>
        <taxon>Tracheophyta</taxon>
        <taxon>Spermatophyta</taxon>
        <taxon>Magnoliopsida</taxon>
        <taxon>eudicotyledons</taxon>
        <taxon>Gunneridae</taxon>
        <taxon>Pentapetalae</taxon>
        <taxon>rosids</taxon>
        <taxon>fabids</taxon>
        <taxon>Fabales</taxon>
        <taxon>Fabaceae</taxon>
        <taxon>Papilionoideae</taxon>
        <taxon>50 kb inversion clade</taxon>
        <taxon>NPAAA clade</taxon>
        <taxon>indigoferoid/millettioid clade</taxon>
        <taxon>Phaseoleae</taxon>
        <taxon>Mucuna</taxon>
    </lineage>
</organism>
<feature type="region of interest" description="Disordered" evidence="1">
    <location>
        <begin position="61"/>
        <end position="89"/>
    </location>
</feature>
<evidence type="ECO:0000313" key="2">
    <source>
        <dbReference type="EMBL" id="RDY11938.1"/>
    </source>
</evidence>
<feature type="non-terminal residue" evidence="2">
    <location>
        <position position="1"/>
    </location>
</feature>
<name>A0A371IA61_MUCPR</name>
<dbReference type="OrthoDB" id="1719899at2759"/>
<dbReference type="PANTHER" id="PTHR35046:SF9">
    <property type="entry name" value="RNA-DIRECTED DNA POLYMERASE"/>
    <property type="match status" value="1"/>
</dbReference>
<sequence length="182" mass="20975">MEMDLLRAKLRESKEAIMVRFLHGLNREIYDVVELQNYDTLEKLVHQIMKVEMQLSRSAARRSNLEGKLKEKEKVKGEKSPKKGSELFQGRQEIHITTSPNVLRTSSIKCFKCFGKGYTESQCPNRRVIIVRDDKEVASESSHRETSTFSESESHSDDSHYKGDLLIVRRLMGSWLGDIAKT</sequence>
<reference evidence="2" key="1">
    <citation type="submission" date="2018-05" db="EMBL/GenBank/DDBJ databases">
        <title>Draft genome of Mucuna pruriens seed.</title>
        <authorList>
            <person name="Nnadi N.E."/>
            <person name="Vos R."/>
            <person name="Hasami M.H."/>
            <person name="Devisetty U.K."/>
            <person name="Aguiy J.C."/>
        </authorList>
    </citation>
    <scope>NUCLEOTIDE SEQUENCE [LARGE SCALE GENOMIC DNA]</scope>
    <source>
        <strain evidence="2">JCA_2017</strain>
    </source>
</reference>
<dbReference type="PANTHER" id="PTHR35046">
    <property type="entry name" value="ZINC KNUCKLE (CCHC-TYPE) FAMILY PROTEIN"/>
    <property type="match status" value="1"/>
</dbReference>
<gene>
    <name evidence="2" type="ORF">CR513_03325</name>
</gene>
<dbReference type="EMBL" id="QJKJ01000552">
    <property type="protein sequence ID" value="RDY11938.1"/>
    <property type="molecule type" value="Genomic_DNA"/>
</dbReference>
<feature type="region of interest" description="Disordered" evidence="1">
    <location>
        <begin position="134"/>
        <end position="159"/>
    </location>
</feature>
<evidence type="ECO:0000256" key="1">
    <source>
        <dbReference type="SAM" id="MobiDB-lite"/>
    </source>
</evidence>
<feature type="compositionally biased region" description="Basic and acidic residues" evidence="1">
    <location>
        <begin position="63"/>
        <end position="85"/>
    </location>
</feature>